<dbReference type="SUPFAM" id="SSF52402">
    <property type="entry name" value="Adenine nucleotide alpha hydrolases-like"/>
    <property type="match status" value="1"/>
</dbReference>
<dbReference type="AlphaFoldDB" id="W7I8S3"/>
<dbReference type="InterPro" id="IPR014729">
    <property type="entry name" value="Rossmann-like_a/b/a_fold"/>
</dbReference>
<dbReference type="GO" id="GO:0005524">
    <property type="term" value="F:ATP binding"/>
    <property type="evidence" value="ECO:0007669"/>
    <property type="project" value="UniProtKB-KW"/>
</dbReference>
<keyword evidence="5" id="KW-0067">ATP-binding</keyword>
<keyword evidence="9" id="KW-1185">Reference proteome</keyword>
<evidence type="ECO:0000256" key="2">
    <source>
        <dbReference type="ARBA" id="ARBA00022598"/>
    </source>
</evidence>
<evidence type="ECO:0000256" key="1">
    <source>
        <dbReference type="ARBA" id="ARBA00013267"/>
    </source>
</evidence>
<name>W7I8S3_9PEZI</name>
<evidence type="ECO:0000259" key="7">
    <source>
        <dbReference type="Pfam" id="PF01171"/>
    </source>
</evidence>
<dbReference type="NCBIfam" id="TIGR02432">
    <property type="entry name" value="lysidine_TilS_N"/>
    <property type="match status" value="1"/>
</dbReference>
<comment type="catalytic activity">
    <reaction evidence="6">
        <text>cytidine(34) in tRNA(Ile2) + L-lysine + ATP = lysidine(34) in tRNA(Ile2) + AMP + diphosphate + H(+)</text>
        <dbReference type="Rhea" id="RHEA:43744"/>
        <dbReference type="Rhea" id="RHEA-COMP:10625"/>
        <dbReference type="Rhea" id="RHEA-COMP:10670"/>
        <dbReference type="ChEBI" id="CHEBI:15378"/>
        <dbReference type="ChEBI" id="CHEBI:30616"/>
        <dbReference type="ChEBI" id="CHEBI:32551"/>
        <dbReference type="ChEBI" id="CHEBI:33019"/>
        <dbReference type="ChEBI" id="CHEBI:82748"/>
        <dbReference type="ChEBI" id="CHEBI:83665"/>
        <dbReference type="ChEBI" id="CHEBI:456215"/>
        <dbReference type="EC" id="6.3.4.19"/>
    </reaction>
</comment>
<dbReference type="InterPro" id="IPR012795">
    <property type="entry name" value="tRNA_Ile_lys_synt_N"/>
</dbReference>
<protein>
    <recommendedName>
        <fullName evidence="1">tRNA(Ile)-lysidine synthetase</fullName>
        <ecNumber evidence="1">6.3.4.19</ecNumber>
    </recommendedName>
</protein>
<dbReference type="GO" id="GO:0008033">
    <property type="term" value="P:tRNA processing"/>
    <property type="evidence" value="ECO:0007669"/>
    <property type="project" value="UniProtKB-KW"/>
</dbReference>
<dbReference type="HOGENOM" id="CLU_441423_0_0_1"/>
<reference evidence="8 9" key="1">
    <citation type="submission" date="2013-05" db="EMBL/GenBank/DDBJ databases">
        <title>Drechslerella stenobrocha genome reveals carnivorous origination and mechanical trapping mechanism of predatory fungi.</title>
        <authorList>
            <person name="Liu X."/>
            <person name="Zhang W."/>
            <person name="Liu K."/>
        </authorList>
    </citation>
    <scope>NUCLEOTIDE SEQUENCE [LARGE SCALE GENOMIC DNA]</scope>
    <source>
        <strain evidence="8 9">248</strain>
    </source>
</reference>
<keyword evidence="4" id="KW-0547">Nucleotide-binding</keyword>
<evidence type="ECO:0000313" key="8">
    <source>
        <dbReference type="EMBL" id="EWC45440.1"/>
    </source>
</evidence>
<proteinExistence type="inferred from homology"/>
<dbReference type="PANTHER" id="PTHR43033:SF1">
    <property type="entry name" value="TRNA(ILE)-LYSIDINE SYNTHASE-RELATED"/>
    <property type="match status" value="1"/>
</dbReference>
<evidence type="ECO:0000256" key="4">
    <source>
        <dbReference type="ARBA" id="ARBA00022741"/>
    </source>
</evidence>
<dbReference type="EMBL" id="KI966427">
    <property type="protein sequence ID" value="EWC45440.1"/>
    <property type="molecule type" value="Genomic_DNA"/>
</dbReference>
<dbReference type="PANTHER" id="PTHR43033">
    <property type="entry name" value="TRNA(ILE)-LYSIDINE SYNTHASE-RELATED"/>
    <property type="match status" value="1"/>
</dbReference>
<gene>
    <name evidence="8" type="ORF">DRE_00839</name>
</gene>
<dbReference type="OrthoDB" id="434144at2759"/>
<keyword evidence="3" id="KW-0819">tRNA processing</keyword>
<evidence type="ECO:0000256" key="6">
    <source>
        <dbReference type="ARBA" id="ARBA00048539"/>
    </source>
</evidence>
<sequence length="612" mass="69165">MSARTISRLLHTSARHMGSARPALAPMFSPADFEYHLIAALKDGAALQSQKFEIPKRIALGVSGGIDSMALAHLAVKQKIFDSEFGETEFVAIVMDHGLRGGSGREADEVAAATEKMGLRTHRVDLKWDHKDPKATDIEHHARQLRYRQFARLCIELDIAHIVTAHHGNDQAETVLMRLLEGSGRAGLAGMRSAAVIPECQEIYGAEKILLLRPFLVTLKERLQQTLMKDKVRWFEDPTNSDVSLTPRNAIRALISGNNLDYMPKAIRTTSLMAFAQRIHEQNKKDNKMVDWYLSRCYLRHVRESAVVECLIPVEMLNFPPQFLARVVGRLAEVVSPLERVDMKQMASVVDNILGTRDAKGDAGAFMEQMVEEAYAKSAKEEAENAPSGKSKKKDFRRWEQKMRYAGGAFTENNVFWEAAYCPKVGRRQEGVLLQCYRQPYTRASLKRKHDTPEMELEPSTADEWKLWDGRFWIRFLGGKDHPVWDKLRMGRVKRVFLTGTRKEVTYQLGQAGLGQTPADKRSYKQFRQQLKFNAPGKSRSVLPVVCEEMKSTVKKWKVPYSAICFPTFGIGNEVSVLGNKWEWRPKKDFVVGGRLIGNIPTAVAAGRVLPL</sequence>
<evidence type="ECO:0000256" key="3">
    <source>
        <dbReference type="ARBA" id="ARBA00022694"/>
    </source>
</evidence>
<dbReference type="Pfam" id="PF01171">
    <property type="entry name" value="ATP_bind_3"/>
    <property type="match status" value="1"/>
</dbReference>
<dbReference type="GO" id="GO:0032267">
    <property type="term" value="F:tRNA(Ile)-lysidine synthase activity"/>
    <property type="evidence" value="ECO:0007669"/>
    <property type="project" value="UniProtKB-EC"/>
</dbReference>
<dbReference type="Proteomes" id="UP000024837">
    <property type="component" value="Unassembled WGS sequence"/>
</dbReference>
<dbReference type="EC" id="6.3.4.19" evidence="1"/>
<dbReference type="InterPro" id="IPR012094">
    <property type="entry name" value="tRNA_Ile_lys_synt"/>
</dbReference>
<dbReference type="CDD" id="cd01992">
    <property type="entry name" value="TilS_N"/>
    <property type="match status" value="1"/>
</dbReference>
<dbReference type="HAMAP" id="MF_01161">
    <property type="entry name" value="tRNA_Ile_lys_synt"/>
    <property type="match status" value="1"/>
</dbReference>
<evidence type="ECO:0000256" key="5">
    <source>
        <dbReference type="ARBA" id="ARBA00022840"/>
    </source>
</evidence>
<dbReference type="InterPro" id="IPR011063">
    <property type="entry name" value="TilS/TtcA_N"/>
</dbReference>
<accession>W7I8S3</accession>
<keyword evidence="2" id="KW-0436">Ligase</keyword>
<dbReference type="Gene3D" id="3.40.50.620">
    <property type="entry name" value="HUPs"/>
    <property type="match status" value="1"/>
</dbReference>
<evidence type="ECO:0000313" key="9">
    <source>
        <dbReference type="Proteomes" id="UP000024837"/>
    </source>
</evidence>
<feature type="domain" description="tRNA(Ile)-lysidine/2-thiocytidine synthase N-terminal" evidence="7">
    <location>
        <begin position="58"/>
        <end position="253"/>
    </location>
</feature>
<organism evidence="8 9">
    <name type="scientific">Drechslerella stenobrocha 248</name>
    <dbReference type="NCBI Taxonomy" id="1043628"/>
    <lineage>
        <taxon>Eukaryota</taxon>
        <taxon>Fungi</taxon>
        <taxon>Dikarya</taxon>
        <taxon>Ascomycota</taxon>
        <taxon>Pezizomycotina</taxon>
        <taxon>Orbiliomycetes</taxon>
        <taxon>Orbiliales</taxon>
        <taxon>Orbiliaceae</taxon>
        <taxon>Drechslerella</taxon>
    </lineage>
</organism>